<dbReference type="GO" id="GO:0005576">
    <property type="term" value="C:extracellular region"/>
    <property type="evidence" value="ECO:0007669"/>
    <property type="project" value="UniProtKB-SubCell"/>
</dbReference>
<keyword evidence="4 6" id="KW-0732">Signal</keyword>
<gene>
    <name evidence="9" type="ORF">FEZ08_08205</name>
</gene>
<comment type="subcellular location">
    <subcellularLocation>
        <location evidence="1">Cell envelope</location>
    </subcellularLocation>
    <subcellularLocation>
        <location evidence="2">Secreted</location>
    </subcellularLocation>
</comment>
<feature type="transmembrane region" description="Helical" evidence="5">
    <location>
        <begin position="1732"/>
        <end position="1753"/>
    </location>
</feature>
<dbReference type="InterPro" id="IPR013783">
    <property type="entry name" value="Ig-like_fold"/>
</dbReference>
<dbReference type="Proteomes" id="UP000306912">
    <property type="component" value="Unassembled WGS sequence"/>
</dbReference>
<feature type="domain" description="Putative adhesive" evidence="8">
    <location>
        <begin position="72"/>
        <end position="237"/>
    </location>
</feature>
<evidence type="ECO:0000256" key="1">
    <source>
        <dbReference type="ARBA" id="ARBA00004196"/>
    </source>
</evidence>
<evidence type="ECO:0000259" key="7">
    <source>
        <dbReference type="Pfam" id="PF17210"/>
    </source>
</evidence>
<dbReference type="InterPro" id="IPR013378">
    <property type="entry name" value="InlB-like_B-rpt"/>
</dbReference>
<evidence type="ECO:0000256" key="2">
    <source>
        <dbReference type="ARBA" id="ARBA00004613"/>
    </source>
</evidence>
<evidence type="ECO:0000256" key="4">
    <source>
        <dbReference type="ARBA" id="ARBA00022729"/>
    </source>
</evidence>
<evidence type="ECO:0000313" key="10">
    <source>
        <dbReference type="Proteomes" id="UP000306912"/>
    </source>
</evidence>
<keyword evidence="5" id="KW-0472">Membrane</keyword>
<evidence type="ECO:0000313" key="9">
    <source>
        <dbReference type="EMBL" id="TLG72686.1"/>
    </source>
</evidence>
<dbReference type="Pfam" id="PF20595">
    <property type="entry name" value="pAdhesive_6"/>
    <property type="match status" value="1"/>
</dbReference>
<feature type="chain" id="PRO_5024300734" evidence="6">
    <location>
        <begin position="29"/>
        <end position="1762"/>
    </location>
</feature>
<feature type="signal peptide" evidence="6">
    <location>
        <begin position="1"/>
        <end position="28"/>
    </location>
</feature>
<evidence type="ECO:0000256" key="3">
    <source>
        <dbReference type="ARBA" id="ARBA00022525"/>
    </source>
</evidence>
<dbReference type="GO" id="GO:0030313">
    <property type="term" value="C:cell envelope"/>
    <property type="evidence" value="ECO:0007669"/>
    <property type="project" value="UniProtKB-SubCell"/>
</dbReference>
<dbReference type="Pfam" id="PF09479">
    <property type="entry name" value="Flg_new"/>
    <property type="match status" value="7"/>
</dbReference>
<dbReference type="EMBL" id="VBWP01000007">
    <property type="protein sequence ID" value="TLG72686.1"/>
    <property type="molecule type" value="Genomic_DNA"/>
</dbReference>
<reference evidence="9 10" key="1">
    <citation type="submission" date="2019-05" db="EMBL/GenBank/DDBJ databases">
        <title>Culicoidintestinum kansasii gen. nov., sp. nov. from the gastrointestinal tract of the biting midge, Culicoides sonorensis.</title>
        <authorList>
            <person name="Neupane S."/>
            <person name="Ghosh A."/>
            <person name="Gunther S."/>
            <person name="Martin K."/>
            <person name="Zurek L."/>
        </authorList>
    </citation>
    <scope>NUCLEOTIDE SEQUENCE [LARGE SCALE GENOMIC DNA]</scope>
    <source>
        <strain evidence="9 10">CS-1</strain>
    </source>
</reference>
<name>A0A5R8Q9T8_9FIRM</name>
<dbReference type="OrthoDB" id="9802993at2"/>
<feature type="domain" description="SD-repeat containing protein B" evidence="7">
    <location>
        <begin position="985"/>
        <end position="1065"/>
    </location>
</feature>
<dbReference type="InterPro" id="IPR046772">
    <property type="entry name" value="pAdhesive_6"/>
</dbReference>
<dbReference type="Pfam" id="PF17210">
    <property type="entry name" value="SdrD_B"/>
    <property type="match status" value="1"/>
</dbReference>
<dbReference type="SUPFAM" id="SSF117074">
    <property type="entry name" value="Hypothetical protein PA1324"/>
    <property type="match status" value="1"/>
</dbReference>
<evidence type="ECO:0000259" key="8">
    <source>
        <dbReference type="Pfam" id="PF20595"/>
    </source>
</evidence>
<evidence type="ECO:0000256" key="5">
    <source>
        <dbReference type="SAM" id="Phobius"/>
    </source>
</evidence>
<dbReference type="NCBIfam" id="TIGR02543">
    <property type="entry name" value="List_Bact_rpt"/>
    <property type="match status" value="6"/>
</dbReference>
<dbReference type="Gene3D" id="2.60.40.10">
    <property type="entry name" value="Immunoglobulins"/>
    <property type="match status" value="1"/>
</dbReference>
<dbReference type="NCBIfam" id="TIGR01167">
    <property type="entry name" value="LPXTG_anchor"/>
    <property type="match status" value="1"/>
</dbReference>
<comment type="caution">
    <text evidence="9">The sequence shown here is derived from an EMBL/GenBank/DDBJ whole genome shotgun (WGS) entry which is preliminary data.</text>
</comment>
<dbReference type="InterPro" id="IPR042229">
    <property type="entry name" value="Listeria/Bacterioides_rpt_sf"/>
</dbReference>
<proteinExistence type="predicted"/>
<dbReference type="RefSeq" id="WP_138191268.1">
    <property type="nucleotide sequence ID" value="NZ_VBWP01000007.1"/>
</dbReference>
<evidence type="ECO:0000256" key="6">
    <source>
        <dbReference type="SAM" id="SignalP"/>
    </source>
</evidence>
<dbReference type="InParanoid" id="A0A5R8Q9T8"/>
<keyword evidence="5" id="KW-0812">Transmembrane</keyword>
<dbReference type="Gene3D" id="2.60.40.4270">
    <property type="entry name" value="Listeria-Bacteroides repeat domain"/>
    <property type="match status" value="7"/>
</dbReference>
<sequence length="1762" mass="187984">MKKWIKGSIAILAVMLLLVSQNNWQVFALTSENTTVETTENNEGSSVEEESSEAAAMAQQGVASPFSVGLASFDGTDLSGNTDVSYDVRDATNQPRTLDVLASFDGSGTTTNRKITIRIENGLRFHSIPGMVMSNNYRTWIFDANALPTQLQGIITNGTFTLDPMVYEYGVKSGTLVLDVAPGATNVSLSIQTAFDLAFGANDGSRTFTDMLTVTTSANVGGTETIIDEEVLENYTITGTIQMQFYSVGGSSGIITQYIDAGDSVSTEYYLSTAGSSYTNSFAANVLLKKQVLVFEIDKALGVQSVTSSDGRLNSSQLSYAIDSTSSSTKDILTITFSEIRIDGQKVKINFASSATATPGTYAINGVSGGAIAFGTDKVMNNGYVHKQNIIITEPFENKLAIDGVNGNIYINPDLTNEELQPLGIYSLANNFAKNVDDQMIRLTFNDPTIGVRMVRLVTGYGMPATNVVVHTEKGKTITIPSITSTGINTNTSYATFNLSSYGDVDADDYIVNITYESTGFLSGSGRGAGNSTIVYERWDLSPGLFSGVIRDVPATKKYNAIIEVVPSAVGDFSASDAQNKVLTMSMITTGGAISFYSGNTLSTQPYLAGNTIPVHGSFTLSSEVAGTMMLKRGFDIYLREDKYFQIDTSSIKIVWEGITYSTADGSLIPIAGTDNQGLKTWKINVDDIAIGKFKPNGSAYSNMEITYEMKVANSAPTVAVNAADLLMVVPTNDVKVTSNGNTAYFNNANKFNVDGSGNLTKSVGTLSKDTYINIQAQKDFTVTTAANLNDGSWVSYDYASNQSIIDLNPSGDAKYQLTVANNSGSTINGYTALIPIPKYGEKTDLTPSTPANFDASVDLQKEAFSWTASLLAEIVPAGTLNYQVLYATTYETDKDSANFVSWSAITDPNEIRMVKIVTNDAVADGFSEALSFPLALTDTDADLHAGNTNIYSARIYREILGTAGYKPSEPIAIRLKTGVVKGNVFNDLNRNGVKDGTETGRNGITVIAYAAGTTTVIETTTTKTIDGVDGQYEFLGLDKNQNVDIVFINPTTNDSTRFSPVTSGGSTPSPAVDNSKATTAGIAPSATGFDTVYAGIITPVTITLNPGIGTSANATVQKYPGEQIVAEPAATATGYTFNGWFTTSTGGSKVAFPYTVGTLDTTLYAQYTANKYVLSYDIATNGGQGTAPANEQVTYNTLATLPAVPVKTGYTFVGWFDAASGGTQWNFSTNKMPANDVKLYAQFTINNYMVTFNNDSATSTLSVTYDQLVTEPTAPSKTGYTFTGWFDATSGGTEWDFAVDKMPANDITLYAQYSINSYVLTYNDQGTETTTTVEYDALIIEPTTIPVKSGYTFTGWFDAATGGTKWLFNSHKMPAANKTLYAQFSADNQTITFDVNGGLMTSRPANIVQPTDSSIDLDAVAIPTRAGYSFVGWFDSGDVQHSGTITMPVGGLALQAKWTADDQVISFNSKGGSGVASITAKTDTTVDLDQAITSKPGYQFDGWFVADTQYSGITTVPAGGLTLEAHWTALDQTITFDVNGGDISSQPADLIQPTDSTVDINALVTPTWFGHKFLGWYDGDTHVFGTITMPAGGLQLVAQWQDLVATGVWNISANNLEIKLSEVNNHIQAGTLKDEILSRSNAQAWETENGTLLTPLTLGLSTLLDNPAVGDYNATVAYEDPNSPTTMPQTFAANSELLAQEATTSTTLQTTFVVTVVDDTSTLPTTGDDSLLYGVLIGTSSLAIGGVFIFLVGKRKSEEEA</sequence>
<organism evidence="9 10">
    <name type="scientific">Culicoidibacter larvae</name>
    <dbReference type="NCBI Taxonomy" id="2579976"/>
    <lineage>
        <taxon>Bacteria</taxon>
        <taxon>Bacillati</taxon>
        <taxon>Bacillota</taxon>
        <taxon>Culicoidibacteria</taxon>
        <taxon>Culicoidibacterales</taxon>
        <taxon>Culicoidibacteraceae</taxon>
        <taxon>Culicoidibacter</taxon>
    </lineage>
</organism>
<keyword evidence="3" id="KW-0964">Secreted</keyword>
<dbReference type="InterPro" id="IPR033764">
    <property type="entry name" value="Sdr_B"/>
</dbReference>
<accession>A0A5R8Q9T8</accession>
<keyword evidence="5" id="KW-1133">Transmembrane helix</keyword>
<keyword evidence="10" id="KW-1185">Reference proteome</keyword>
<protein>
    <submittedName>
        <fullName evidence="9">LPXTG cell wall anchor domain-containing protein</fullName>
    </submittedName>
</protein>